<evidence type="ECO:0000313" key="3">
    <source>
        <dbReference type="Proteomes" id="UP000614811"/>
    </source>
</evidence>
<keyword evidence="3" id="KW-1185">Reference proteome</keyword>
<sequence length="110" mass="11648">MPELTKSIKTGLLAVSLCAVASGCTWVKKNPGADRVRIAPADLVGSCKSLGTVTSNTVNKVTVVNRSTKKVQSELETLARNEAAKSGADTIVVRSPIVDGQQTFELFRCL</sequence>
<feature type="signal peptide" evidence="1">
    <location>
        <begin position="1"/>
        <end position="21"/>
    </location>
</feature>
<dbReference type="PROSITE" id="PS51257">
    <property type="entry name" value="PROKAR_LIPOPROTEIN"/>
    <property type="match status" value="1"/>
</dbReference>
<comment type="caution">
    <text evidence="2">The sequence shown here is derived from an EMBL/GenBank/DDBJ whole genome shotgun (WGS) entry which is preliminary data.</text>
</comment>
<organism evidence="2 3">
    <name type="scientific">Arenicella chitinivorans</name>
    <dbReference type="NCBI Taxonomy" id="1329800"/>
    <lineage>
        <taxon>Bacteria</taxon>
        <taxon>Pseudomonadati</taxon>
        <taxon>Pseudomonadota</taxon>
        <taxon>Gammaproteobacteria</taxon>
        <taxon>Arenicellales</taxon>
        <taxon>Arenicellaceae</taxon>
        <taxon>Arenicella</taxon>
    </lineage>
</organism>
<proteinExistence type="predicted"/>
<dbReference type="Proteomes" id="UP000614811">
    <property type="component" value="Unassembled WGS sequence"/>
</dbReference>
<dbReference type="EMBL" id="BMXA01000001">
    <property type="protein sequence ID" value="GHA00398.1"/>
    <property type="molecule type" value="Genomic_DNA"/>
</dbReference>
<dbReference type="AlphaFoldDB" id="A0A918VI05"/>
<evidence type="ECO:0000313" key="2">
    <source>
        <dbReference type="EMBL" id="GHA00398.1"/>
    </source>
</evidence>
<protein>
    <recommendedName>
        <fullName evidence="4">DUF4156 domain-containing protein</fullName>
    </recommendedName>
</protein>
<dbReference type="Pfam" id="PF13698">
    <property type="entry name" value="DUF4156"/>
    <property type="match status" value="1"/>
</dbReference>
<accession>A0A918VI05</accession>
<reference evidence="2" key="2">
    <citation type="submission" date="2020-09" db="EMBL/GenBank/DDBJ databases">
        <authorList>
            <person name="Sun Q."/>
            <person name="Kim S."/>
        </authorList>
    </citation>
    <scope>NUCLEOTIDE SEQUENCE</scope>
    <source>
        <strain evidence="2">KCTC 12711</strain>
    </source>
</reference>
<evidence type="ECO:0000256" key="1">
    <source>
        <dbReference type="SAM" id="SignalP"/>
    </source>
</evidence>
<dbReference type="RefSeq" id="WP_189398552.1">
    <property type="nucleotide sequence ID" value="NZ_BMXA01000001.1"/>
</dbReference>
<evidence type="ECO:0008006" key="4">
    <source>
        <dbReference type="Google" id="ProtNLM"/>
    </source>
</evidence>
<reference evidence="2" key="1">
    <citation type="journal article" date="2014" name="Int. J. Syst. Evol. Microbiol.">
        <title>Complete genome sequence of Corynebacterium casei LMG S-19264T (=DSM 44701T), isolated from a smear-ripened cheese.</title>
        <authorList>
            <consortium name="US DOE Joint Genome Institute (JGI-PGF)"/>
            <person name="Walter F."/>
            <person name="Albersmeier A."/>
            <person name="Kalinowski J."/>
            <person name="Ruckert C."/>
        </authorList>
    </citation>
    <scope>NUCLEOTIDE SEQUENCE</scope>
    <source>
        <strain evidence="2">KCTC 12711</strain>
    </source>
</reference>
<feature type="chain" id="PRO_5037035793" description="DUF4156 domain-containing protein" evidence="1">
    <location>
        <begin position="22"/>
        <end position="110"/>
    </location>
</feature>
<gene>
    <name evidence="2" type="ORF">GCM10008090_06440</name>
</gene>
<name>A0A918VI05_9GAMM</name>
<dbReference type="InterPro" id="IPR025294">
    <property type="entry name" value="DUF4156"/>
</dbReference>
<keyword evidence="1" id="KW-0732">Signal</keyword>